<keyword evidence="3" id="KW-1185">Reference proteome</keyword>
<proteinExistence type="predicted"/>
<dbReference type="STRING" id="504798.SAMN05421871_102678"/>
<evidence type="ECO:0000313" key="2">
    <source>
        <dbReference type="EMBL" id="SDO51903.1"/>
    </source>
</evidence>
<dbReference type="Proteomes" id="UP000199651">
    <property type="component" value="Unassembled WGS sequence"/>
</dbReference>
<dbReference type="OrthoDB" id="3689232at2"/>
<reference evidence="3" key="1">
    <citation type="submission" date="2016-10" db="EMBL/GenBank/DDBJ databases">
        <authorList>
            <person name="Varghese N."/>
            <person name="Submissions S."/>
        </authorList>
    </citation>
    <scope>NUCLEOTIDE SEQUENCE [LARGE SCALE GENOMIC DNA]</scope>
    <source>
        <strain evidence="3">IBRC-M 10655</strain>
    </source>
</reference>
<gene>
    <name evidence="2" type="ORF">SAMN05192558_103371</name>
</gene>
<sequence length="161" mass="16540">MPEGTPPLTPAQQQAQEKMRQWMEAQNQTPAGSGPLGGIFQIGATVQSLVAAAGAGQISIAPDVGDAIIKQLAAVQDSADVMSRDARRVALRAPLGGGYAEEISRFNEQLASGGGNSAQEVLTKFIKEIDALKQAVTASMANYGRTDSGNAGTIRSAGGNT</sequence>
<evidence type="ECO:0000256" key="1">
    <source>
        <dbReference type="SAM" id="MobiDB-lite"/>
    </source>
</evidence>
<dbReference type="EMBL" id="FNJB01000003">
    <property type="protein sequence ID" value="SDO51903.1"/>
    <property type="molecule type" value="Genomic_DNA"/>
</dbReference>
<organism evidence="2 3">
    <name type="scientific">Actinokineospora alba</name>
    <dbReference type="NCBI Taxonomy" id="504798"/>
    <lineage>
        <taxon>Bacteria</taxon>
        <taxon>Bacillati</taxon>
        <taxon>Actinomycetota</taxon>
        <taxon>Actinomycetes</taxon>
        <taxon>Pseudonocardiales</taxon>
        <taxon>Pseudonocardiaceae</taxon>
        <taxon>Actinokineospora</taxon>
    </lineage>
</organism>
<dbReference type="AlphaFoldDB" id="A0A1H0K802"/>
<feature type="region of interest" description="Disordered" evidence="1">
    <location>
        <begin position="1"/>
        <end position="30"/>
    </location>
</feature>
<accession>A0A1H0K802</accession>
<evidence type="ECO:0000313" key="3">
    <source>
        <dbReference type="Proteomes" id="UP000199651"/>
    </source>
</evidence>
<name>A0A1H0K802_9PSEU</name>
<protein>
    <submittedName>
        <fullName evidence="2">Uncharacterized protein</fullName>
    </submittedName>
</protein>
<dbReference type="RefSeq" id="WP_133794550.1">
    <property type="nucleotide sequence ID" value="NZ_FNDV01000002.1"/>
</dbReference>